<evidence type="ECO:0000313" key="2">
    <source>
        <dbReference type="EMBL" id="SEE37033.1"/>
    </source>
</evidence>
<dbReference type="STRING" id="561176.SAMN04488561_1120"/>
<accession>A0A1H5I9Y1</accession>
<organism evidence="2 3">
    <name type="scientific">Jiangella alba</name>
    <dbReference type="NCBI Taxonomy" id="561176"/>
    <lineage>
        <taxon>Bacteria</taxon>
        <taxon>Bacillati</taxon>
        <taxon>Actinomycetota</taxon>
        <taxon>Actinomycetes</taxon>
        <taxon>Jiangellales</taxon>
        <taxon>Jiangellaceae</taxon>
        <taxon>Jiangella</taxon>
    </lineage>
</organism>
<keyword evidence="1" id="KW-0472">Membrane</keyword>
<keyword evidence="3" id="KW-1185">Reference proteome</keyword>
<sequence length="119" mass="12278">MSAPRSGPFAWSPFGDGYLVASTDPSGHPVVDLVLPSPDGVLRWVAAFAPDDVESLVSLAVAPAAAARPAAAAVRPDTGSARARSADRRLTTMGGLALALCIVAVFWIALGVLLWTLLR</sequence>
<evidence type="ECO:0000313" key="3">
    <source>
        <dbReference type="Proteomes" id="UP000181980"/>
    </source>
</evidence>
<dbReference type="Proteomes" id="UP000181980">
    <property type="component" value="Unassembled WGS sequence"/>
</dbReference>
<keyword evidence="1" id="KW-0812">Transmembrane</keyword>
<dbReference type="RefSeq" id="WP_069113142.1">
    <property type="nucleotide sequence ID" value="NZ_FNUC01000003.1"/>
</dbReference>
<proteinExistence type="predicted"/>
<evidence type="ECO:0000256" key="1">
    <source>
        <dbReference type="SAM" id="Phobius"/>
    </source>
</evidence>
<protein>
    <submittedName>
        <fullName evidence="2">Uncharacterized protein</fullName>
    </submittedName>
</protein>
<gene>
    <name evidence="2" type="ORF">SAMN04488561_1120</name>
</gene>
<dbReference type="AlphaFoldDB" id="A0A1H5I9Y1"/>
<keyword evidence="1" id="KW-1133">Transmembrane helix</keyword>
<reference evidence="3" key="1">
    <citation type="submission" date="2016-10" db="EMBL/GenBank/DDBJ databases">
        <authorList>
            <person name="Varghese N."/>
            <person name="Submissions S."/>
        </authorList>
    </citation>
    <scope>NUCLEOTIDE SEQUENCE [LARGE SCALE GENOMIC DNA]</scope>
    <source>
        <strain evidence="3">DSM 45237</strain>
    </source>
</reference>
<name>A0A1H5I9Y1_9ACTN</name>
<dbReference type="EMBL" id="FNUC01000003">
    <property type="protein sequence ID" value="SEE37033.1"/>
    <property type="molecule type" value="Genomic_DNA"/>
</dbReference>
<feature type="transmembrane region" description="Helical" evidence="1">
    <location>
        <begin position="94"/>
        <end position="118"/>
    </location>
</feature>